<dbReference type="InterPro" id="IPR041796">
    <property type="entry name" value="Mre11_N"/>
</dbReference>
<dbReference type="PANTHER" id="PTHR30337">
    <property type="entry name" value="COMPONENT OF ATP-DEPENDENT DSDNA EXONUCLEASE"/>
    <property type="match status" value="1"/>
</dbReference>
<dbReference type="InterPro" id="IPR029052">
    <property type="entry name" value="Metallo-depent_PP-like"/>
</dbReference>
<dbReference type="PANTHER" id="PTHR30337:SF7">
    <property type="entry name" value="PHOSPHOESTERASE"/>
    <property type="match status" value="1"/>
</dbReference>
<reference evidence="3 4" key="1">
    <citation type="submission" date="2022-10" db="EMBL/GenBank/DDBJ databases">
        <title>Ruegeria sp. nov., isolated from ocean surface sediments.</title>
        <authorList>
            <person name="He W."/>
            <person name="Xue H.-P."/>
            <person name="Zhang D.-F."/>
        </authorList>
    </citation>
    <scope>NUCLEOTIDE SEQUENCE [LARGE SCALE GENOMIC DNA]</scope>
    <source>
        <strain evidence="3 4">XHP0148</strain>
    </source>
</reference>
<dbReference type="InterPro" id="IPR014576">
    <property type="entry name" value="Pesterase_YhaO"/>
</dbReference>
<dbReference type="Gene3D" id="3.60.21.10">
    <property type="match status" value="1"/>
</dbReference>
<evidence type="ECO:0000313" key="3">
    <source>
        <dbReference type="EMBL" id="MCV2890659.1"/>
    </source>
</evidence>
<feature type="domain" description="Calcineurin-like phosphoesterase" evidence="2">
    <location>
        <begin position="38"/>
        <end position="231"/>
    </location>
</feature>
<sequence length="447" mass="48054">MSVRFVVRCPTKLLKVIIEQKNHATVFAPDYGRIFLVKILHTADVHLDSPLTSLALRDEGLRANIQSATRSAFAGIIDTALSEGVAALLIAGDLYDGAQRSAKTAAFLVGQFERLRAANIPVFYIKGNHDAENPITGEVALPDNVHVFDGRGGKVQLAGTEIWIHGVSFSGKHAPDSLLGKFGAPVPGAVNIAMLHTSLAGASGHDNYAPCSVAELAALGFDYWALGHVHKRQVHSEAPWVVMPGIPQGRDIGESGPKSASLLTIEDGQIAVEEVPTSIVSFIGHEIDVSGAENDDEIRQRIRQSLHAPIADLRPEEDAILRLILSGRTVRHWHVLRDRDIWSETVSQIAEETGRLWIEKLSFALEAPAVAADTSATEELGRLMEQIATEEGFAAQAQAEVDEVLSQLPPARRAELMSDAAALSALTAKLAQAGSEHIFALMKGTSE</sequence>
<dbReference type="InterPro" id="IPR050535">
    <property type="entry name" value="DNA_Repair-Maintenance_Comp"/>
</dbReference>
<keyword evidence="3" id="KW-0269">Exonuclease</keyword>
<dbReference type="SUPFAM" id="SSF56300">
    <property type="entry name" value="Metallo-dependent phosphatases"/>
    <property type="match status" value="1"/>
</dbReference>
<name>A0ABT3APP5_9RHOB</name>
<comment type="caution">
    <text evidence="3">The sequence shown here is derived from an EMBL/GenBank/DDBJ whole genome shotgun (WGS) entry which is preliminary data.</text>
</comment>
<dbReference type="Proteomes" id="UP001320899">
    <property type="component" value="Unassembled WGS sequence"/>
</dbReference>
<accession>A0ABT3APP5</accession>
<dbReference type="InterPro" id="IPR004843">
    <property type="entry name" value="Calcineurin-like_PHP"/>
</dbReference>
<evidence type="ECO:0000313" key="4">
    <source>
        <dbReference type="Proteomes" id="UP001320899"/>
    </source>
</evidence>
<evidence type="ECO:0000256" key="1">
    <source>
        <dbReference type="ARBA" id="ARBA00022801"/>
    </source>
</evidence>
<keyword evidence="3" id="KW-0540">Nuclease</keyword>
<dbReference type="GO" id="GO:0004527">
    <property type="term" value="F:exonuclease activity"/>
    <property type="evidence" value="ECO:0007669"/>
    <property type="project" value="UniProtKB-KW"/>
</dbReference>
<keyword evidence="1" id="KW-0378">Hydrolase</keyword>
<dbReference type="Pfam" id="PF00149">
    <property type="entry name" value="Metallophos"/>
    <property type="match status" value="1"/>
</dbReference>
<proteinExistence type="predicted"/>
<dbReference type="RefSeq" id="WP_263830282.1">
    <property type="nucleotide sequence ID" value="NZ_JAOWLB010000020.1"/>
</dbReference>
<keyword evidence="4" id="KW-1185">Reference proteome</keyword>
<dbReference type="EMBL" id="JAOWLB010000020">
    <property type="protein sequence ID" value="MCV2890659.1"/>
    <property type="molecule type" value="Genomic_DNA"/>
</dbReference>
<dbReference type="CDD" id="cd00840">
    <property type="entry name" value="MPP_Mre11_N"/>
    <property type="match status" value="1"/>
</dbReference>
<protein>
    <submittedName>
        <fullName evidence="3">DNA repair exonuclease</fullName>
    </submittedName>
</protein>
<gene>
    <name evidence="3" type="ORF">OE747_20160</name>
</gene>
<evidence type="ECO:0000259" key="2">
    <source>
        <dbReference type="Pfam" id="PF00149"/>
    </source>
</evidence>
<organism evidence="3 4">
    <name type="scientific">Ruegeria aquimaris</name>
    <dbReference type="NCBI Taxonomy" id="2984333"/>
    <lineage>
        <taxon>Bacteria</taxon>
        <taxon>Pseudomonadati</taxon>
        <taxon>Pseudomonadota</taxon>
        <taxon>Alphaproteobacteria</taxon>
        <taxon>Rhodobacterales</taxon>
        <taxon>Roseobacteraceae</taxon>
        <taxon>Ruegeria</taxon>
    </lineage>
</organism>
<dbReference type="PIRSF" id="PIRSF033091">
    <property type="entry name" value="Pesterase_YhaO"/>
    <property type="match status" value="1"/>
</dbReference>